<dbReference type="WormBase" id="K07E3.9">
    <property type="protein sequence ID" value="CE54281"/>
    <property type="gene ID" value="WBGene00194670"/>
</dbReference>
<feature type="transmembrane region" description="Helical" evidence="1">
    <location>
        <begin position="113"/>
        <end position="142"/>
    </location>
</feature>
<keyword evidence="1" id="KW-0472">Membrane</keyword>
<evidence type="ECO:0000313" key="2">
    <source>
        <dbReference type="EMBL" id="CCD62522.2"/>
    </source>
</evidence>
<dbReference type="GeneID" id="13221694"/>
<gene>
    <name evidence="2" type="ORF">CELE_K07E3.9</name>
    <name evidence="2 4" type="ORF">K07E3.9</name>
</gene>
<dbReference type="KEGG" id="cel:CELE_K07E3.9"/>
<evidence type="ECO:0000313" key="3">
    <source>
        <dbReference type="Proteomes" id="UP000001940"/>
    </source>
</evidence>
<evidence type="ECO:0000313" key="4">
    <source>
        <dbReference type="WormBase" id="K07E3.9"/>
    </source>
</evidence>
<dbReference type="InParanoid" id="A0A8D9MTS1"/>
<dbReference type="AGR" id="WB:WBGene00194670"/>
<dbReference type="Proteomes" id="UP000001940">
    <property type="component" value="Chromosome X"/>
</dbReference>
<dbReference type="CTD" id="13221694"/>
<reference evidence="2 3" key="1">
    <citation type="journal article" date="1998" name="Science">
        <title>Genome sequence of the nematode C. elegans: a platform for investigating biology.</title>
        <authorList>
            <consortium name="The C. elegans sequencing consortium"/>
            <person name="Sulson J.E."/>
            <person name="Waterston R."/>
        </authorList>
    </citation>
    <scope>NUCLEOTIDE SEQUENCE [LARGE SCALE GENOMIC DNA]</scope>
    <source>
        <strain evidence="2 3">Bristol N2</strain>
    </source>
</reference>
<feature type="transmembrane region" description="Helical" evidence="1">
    <location>
        <begin position="154"/>
        <end position="183"/>
    </location>
</feature>
<dbReference type="OrthoDB" id="5844200at2759"/>
<proteinExistence type="predicted"/>
<accession>A0A8D9MTS1</accession>
<feature type="transmembrane region" description="Helical" evidence="1">
    <location>
        <begin position="61"/>
        <end position="80"/>
    </location>
</feature>
<dbReference type="EMBL" id="BX284606">
    <property type="protein sequence ID" value="CCD62522.2"/>
    <property type="molecule type" value="Genomic_DNA"/>
</dbReference>
<dbReference type="FunCoup" id="A0A8D9MTS1">
    <property type="interactions" value="105"/>
</dbReference>
<dbReference type="AlphaFoldDB" id="A0A8D9MTS1"/>
<keyword evidence="1" id="KW-1133">Transmembrane helix</keyword>
<name>A0A8D9MTS1_CAEEL</name>
<keyword evidence="3" id="KW-1185">Reference proteome</keyword>
<feature type="transmembrane region" description="Helical" evidence="1">
    <location>
        <begin position="86"/>
        <end position="106"/>
    </location>
</feature>
<organism evidence="2 3">
    <name type="scientific">Caenorhabditis elegans</name>
    <dbReference type="NCBI Taxonomy" id="6239"/>
    <lineage>
        <taxon>Eukaryota</taxon>
        <taxon>Metazoa</taxon>
        <taxon>Ecdysozoa</taxon>
        <taxon>Nematoda</taxon>
        <taxon>Chromadorea</taxon>
        <taxon>Rhabditida</taxon>
        <taxon>Rhabditina</taxon>
        <taxon>Rhabditomorpha</taxon>
        <taxon>Rhabditoidea</taxon>
        <taxon>Rhabditidae</taxon>
        <taxon>Peloderinae</taxon>
        <taxon>Caenorhabditis</taxon>
    </lineage>
</organism>
<protein>
    <submittedName>
        <fullName evidence="2">Uncharacterized protein</fullName>
    </submittedName>
</protein>
<evidence type="ECO:0000256" key="1">
    <source>
        <dbReference type="SAM" id="Phobius"/>
    </source>
</evidence>
<keyword evidence="1" id="KW-0812">Transmembrane</keyword>
<sequence>MAKCHRSSVDSRIDDCESEMRNERVRPCQIMVNNEDLEYSSKQIFKVEVRPLCCYADSHQLLVILAAAALLYSIVALVLTCIFAPHWFFIMTLTFSIITMTCILVATFTGKTILLMISFVLTAILGILTSAGAIYCLFYVLANIHLNSGWQWRFYLFTMLIAQTLMIFYVISLLCLIVEIIAFKRRVRKDEKRRQEIPTWRRY</sequence>